<comment type="caution">
    <text evidence="3">The sequence shown here is derived from an EMBL/GenBank/DDBJ whole genome shotgun (WGS) entry which is preliminary data.</text>
</comment>
<dbReference type="InterPro" id="IPR011989">
    <property type="entry name" value="ARM-like"/>
</dbReference>
<evidence type="ECO:0000259" key="1">
    <source>
        <dbReference type="Pfam" id="PF15787"/>
    </source>
</evidence>
<evidence type="ECO:0000313" key="3">
    <source>
        <dbReference type="EMBL" id="KAE8695388.1"/>
    </source>
</evidence>
<evidence type="ECO:0000313" key="4">
    <source>
        <dbReference type="Proteomes" id="UP000436088"/>
    </source>
</evidence>
<dbReference type="InterPro" id="IPR031570">
    <property type="entry name" value="NBEA/BDCP_DUF4704"/>
</dbReference>
<dbReference type="PANTHER" id="PTHR13743">
    <property type="entry name" value="BEIGE/BEACH-RELATED"/>
    <property type="match status" value="1"/>
</dbReference>
<keyword evidence="4" id="KW-1185">Reference proteome</keyword>
<dbReference type="InterPro" id="IPR050865">
    <property type="entry name" value="BEACH_Domain"/>
</dbReference>
<dbReference type="SUPFAM" id="SSF49899">
    <property type="entry name" value="Concanavalin A-like lectins/glucanases"/>
    <property type="match status" value="1"/>
</dbReference>
<dbReference type="Gene3D" id="1.25.10.10">
    <property type="entry name" value="Leucine-rich Repeat Variant"/>
    <property type="match status" value="1"/>
</dbReference>
<dbReference type="Pfam" id="PF15787">
    <property type="entry name" value="DUF4704"/>
    <property type="match status" value="1"/>
</dbReference>
<gene>
    <name evidence="3" type="ORF">F3Y22_tig00110716pilonHSYRG00023</name>
</gene>
<dbReference type="PANTHER" id="PTHR13743:SF112">
    <property type="entry name" value="BEACH DOMAIN-CONTAINING PROTEIN"/>
    <property type="match status" value="1"/>
</dbReference>
<dbReference type="Gene3D" id="2.60.120.200">
    <property type="match status" value="1"/>
</dbReference>
<dbReference type="Proteomes" id="UP000436088">
    <property type="component" value="Unassembled WGS sequence"/>
</dbReference>
<dbReference type="Pfam" id="PF20425">
    <property type="entry name" value="Neurobeachin"/>
    <property type="match status" value="1"/>
</dbReference>
<dbReference type="InterPro" id="IPR046852">
    <property type="entry name" value="Neurobeachin_a-sol"/>
</dbReference>
<name>A0A6A2ZTY1_HIBSY</name>
<dbReference type="SUPFAM" id="SSF48371">
    <property type="entry name" value="ARM repeat"/>
    <property type="match status" value="1"/>
</dbReference>
<dbReference type="EMBL" id="VEPZ02001084">
    <property type="protein sequence ID" value="KAE8695388.1"/>
    <property type="molecule type" value="Genomic_DNA"/>
</dbReference>
<organism evidence="3 4">
    <name type="scientific">Hibiscus syriacus</name>
    <name type="common">Rose of Sharon</name>
    <dbReference type="NCBI Taxonomy" id="106335"/>
    <lineage>
        <taxon>Eukaryota</taxon>
        <taxon>Viridiplantae</taxon>
        <taxon>Streptophyta</taxon>
        <taxon>Embryophyta</taxon>
        <taxon>Tracheophyta</taxon>
        <taxon>Spermatophyta</taxon>
        <taxon>Magnoliopsida</taxon>
        <taxon>eudicotyledons</taxon>
        <taxon>Gunneridae</taxon>
        <taxon>Pentapetalae</taxon>
        <taxon>rosids</taxon>
        <taxon>malvids</taxon>
        <taxon>Malvales</taxon>
        <taxon>Malvaceae</taxon>
        <taxon>Malvoideae</taxon>
        <taxon>Hibiscus</taxon>
    </lineage>
</organism>
<dbReference type="InterPro" id="IPR013320">
    <property type="entry name" value="ConA-like_dom_sf"/>
</dbReference>
<dbReference type="Pfam" id="PF13385">
    <property type="entry name" value="Laminin_G_3"/>
    <property type="match status" value="1"/>
</dbReference>
<feature type="domain" description="Neurobeachin alpha-solenoid region" evidence="2">
    <location>
        <begin position="232"/>
        <end position="656"/>
    </location>
</feature>
<dbReference type="InterPro" id="IPR016024">
    <property type="entry name" value="ARM-type_fold"/>
</dbReference>
<reference evidence="3" key="1">
    <citation type="submission" date="2019-09" db="EMBL/GenBank/DDBJ databases">
        <title>Draft genome information of white flower Hibiscus syriacus.</title>
        <authorList>
            <person name="Kim Y.-M."/>
        </authorList>
    </citation>
    <scope>NUCLEOTIDE SEQUENCE [LARGE SCALE GENOMIC DNA]</scope>
    <source>
        <strain evidence="3">YM2019G1</strain>
    </source>
</reference>
<dbReference type="AlphaFoldDB" id="A0A6A2ZTY1"/>
<feature type="domain" description="DUF4704" evidence="1">
    <location>
        <begin position="907"/>
        <end position="1218"/>
    </location>
</feature>
<protein>
    <submittedName>
        <fullName evidence="3">Binding isoform 4</fullName>
    </submittedName>
</protein>
<accession>A0A6A2ZTY1</accession>
<sequence length="1221" mass="137442">MLQEYKQQAKGSVLQQDGSQTSISYFKNEDNAISSLMEPSVPLPKMESYSQLWNDYFVKLSRVLCSFLFAPEDVNFHSDQTTSGQIPTLVSSFYDELSIKWVIKVLHMVFPSIKACSNKNGFRSHLWVFVSTLQHYVLKAFRKVLTSSPAMLEVFRKEGIWDLIFSENFFYSGSSEEELSEEFSTYDEGSLEKYYACQSNVVQLKYSGVETIHMEVITFVESVATSNGSVQNLPELSALLEALEQCTCNPEIAGVLAKSLLRILQLSAEKTVASFKTLNALSRVLKVACILAQESKQSGDTIPMIGNNYLEGAPSHGCQSSDSREAFRSWTEGIETCMEIFTEFFSVADDSRSLILHDSTCIDCLFELFWEEDYRKRVLKYILDLMNVVTLSEEDRKAMLNVCSKYLETFTHIKEKEKSFVELSINLLVGMIDVIQTDVVHYQALFRDGGCFLHVVSLLNGDLDQEENGERLVLVVLQTLTYLLARNDASKATFRALAGKGYQTLQTLLLDVCQWHPSEQLLNALLDMLVDGKFDMKESSHIKNEDVILLYSSVLQKSSESLRLYGLGVFQQLLRDSLSNRASCVVAGMLNFLLDWFVQEGDDSVILKIAQLIQVIGGYSISGKDIRKIFALLRSEKVGTQQQYCSLLLTTVLSMLNEKGPTAFFDLNGNDSGIIIKTPVHWPLYKGFSFTCWLRVENFPRNGTMGLFKFLTENGRGFLASVAEDKLIYESINLKHHCVHAHVNIVSRKWHFLCITHTIGRAFSGGSLFRCYLDGNLVSSERCRYAKVNEVLTNCSIGTKPILPQNEDITQDSIQDFSPFFGQIGPLYLFADAISSDQVKAVHSLGPSYMYSFLDNEATAFGGNPLPSGILDEKDGLASKIVFGLNAQASDGKKLFNVSPVLDNALDKNLFEATIMVGTQLCSRRLFKEIIYCVGGVSVFFPLITQSERYENDETKALESTTLPVAKERLTAEVIDLVASVFNENLANQQQMHLLSGFSILGFLLQSVPPQQLNMETLSALKNLFLVVSSCGLAELLVKEVIASIFLNPITWLYTVFKVQRELYMFLIEQFDNDPRLLKNLCRFPRIIDIIQQCYWDEVKSGFAIGGQPLLHPITNQVIGERPRREEIHKIRLLLLSLGEMSLRQNIAPPDIKALIAFFETSHDMACIEDVLHMVIRAVSQKTLLVSFLEQVNLIGGCRIFVNLLQRYAISIKIQVSKLFA</sequence>
<proteinExistence type="predicted"/>
<evidence type="ECO:0000259" key="2">
    <source>
        <dbReference type="Pfam" id="PF20425"/>
    </source>
</evidence>